<evidence type="ECO:0000256" key="3">
    <source>
        <dbReference type="ARBA" id="ARBA00022729"/>
    </source>
</evidence>
<name>A0A2S0VL39_9ALTE</name>
<dbReference type="GO" id="GO:1901982">
    <property type="term" value="F:maltose binding"/>
    <property type="evidence" value="ECO:0007669"/>
    <property type="project" value="TreeGrafter"/>
</dbReference>
<keyword evidence="6" id="KW-1185">Reference proteome</keyword>
<proteinExistence type="inferred from homology"/>
<dbReference type="Pfam" id="PF13416">
    <property type="entry name" value="SBP_bac_8"/>
    <property type="match status" value="1"/>
</dbReference>
<dbReference type="KEGG" id="cate:C2869_07750"/>
<dbReference type="KEGG" id="cate:C2869_00050"/>
<comment type="similarity">
    <text evidence="1">Belongs to the bacterial solute-binding protein 1 family.</text>
</comment>
<dbReference type="GO" id="GO:0042956">
    <property type="term" value="P:maltodextrin transmembrane transport"/>
    <property type="evidence" value="ECO:0007669"/>
    <property type="project" value="TreeGrafter"/>
</dbReference>
<dbReference type="InterPro" id="IPR006059">
    <property type="entry name" value="SBP"/>
</dbReference>
<accession>A0A2S0VL39</accession>
<keyword evidence="3" id="KW-0732">Signal</keyword>
<dbReference type="EMBL" id="CP026604">
    <property type="protein sequence ID" value="AWB64929.1"/>
    <property type="molecule type" value="Genomic_DNA"/>
</dbReference>
<protein>
    <submittedName>
        <fullName evidence="4">Uncharacterized protein</fullName>
    </submittedName>
</protein>
<dbReference type="EMBL" id="CP026604">
    <property type="protein sequence ID" value="AWB66332.1"/>
    <property type="molecule type" value="Genomic_DNA"/>
</dbReference>
<dbReference type="PANTHER" id="PTHR30061:SF50">
    <property type="entry name" value="MALTOSE_MALTODEXTRIN-BINDING PERIPLASMIC PROTEIN"/>
    <property type="match status" value="1"/>
</dbReference>
<dbReference type="PANTHER" id="PTHR30061">
    <property type="entry name" value="MALTOSE-BINDING PERIPLASMIC PROTEIN"/>
    <property type="match status" value="1"/>
</dbReference>
<dbReference type="AlphaFoldDB" id="A0A2S0VL39"/>
<keyword evidence="2" id="KW-0813">Transport</keyword>
<evidence type="ECO:0000313" key="6">
    <source>
        <dbReference type="Proteomes" id="UP000244441"/>
    </source>
</evidence>
<evidence type="ECO:0000256" key="1">
    <source>
        <dbReference type="ARBA" id="ARBA00008520"/>
    </source>
</evidence>
<reference evidence="4 6" key="1">
    <citation type="submission" date="2018-01" db="EMBL/GenBank/DDBJ databases">
        <title>Genome sequence of a Cantenovulum-like bacteria.</title>
        <authorList>
            <person name="Tan W.R."/>
            <person name="Lau N.-S."/>
            <person name="Go F."/>
            <person name="Amirul A.-A.A."/>
        </authorList>
    </citation>
    <scope>NUCLEOTIDE SEQUENCE [LARGE SCALE GENOMIC DNA]</scope>
    <source>
        <strain evidence="4 6">CCB-QB4</strain>
    </source>
</reference>
<dbReference type="SUPFAM" id="SSF53850">
    <property type="entry name" value="Periplasmic binding protein-like II"/>
    <property type="match status" value="1"/>
</dbReference>
<organism evidence="4 6">
    <name type="scientific">Saccharobesus litoralis</name>
    <dbReference type="NCBI Taxonomy" id="2172099"/>
    <lineage>
        <taxon>Bacteria</taxon>
        <taxon>Pseudomonadati</taxon>
        <taxon>Pseudomonadota</taxon>
        <taxon>Gammaproteobacteria</taxon>
        <taxon>Alteromonadales</taxon>
        <taxon>Alteromonadaceae</taxon>
        <taxon>Saccharobesus</taxon>
    </lineage>
</organism>
<dbReference type="GO" id="GO:0015768">
    <property type="term" value="P:maltose transport"/>
    <property type="evidence" value="ECO:0007669"/>
    <property type="project" value="TreeGrafter"/>
</dbReference>
<dbReference type="Proteomes" id="UP000244441">
    <property type="component" value="Chromosome"/>
</dbReference>
<sequence>MNIKTSVLLSLFSLCIGLLWSPWVVSQPKVELNLWHSQGYTQAFWQSLVDEFTEKQPDIQIQVSVIPWKTLNPSLTQSVMAGDAPEMVMFQSDNLGIKDIFKLSAVPNNWLANSLLPEMEFFIKRQGKAYGIPLTHGNHLVLYYNKQIIKQPAMDWQQLTQQAKTLAKQYQFMAFDYYSAYGFVSFLNAFYSDFAVNNNLNLNSPHTIAALEFFKESTQNGVFDPECGFICARESFLTGKYAYAINGDWEYARMSAELGDDLGVALLPTVAGKRIVSMKSALLLVFPNQSIASSKQQALFKFSQFLQSKTVADRVYHKTQSMPTHSAAMQDLIKQGGQNFQWFIEQLRQSKAMPSSTEMASVWDSIEKGLELYITGELSAEQAAKYMQRRALREKQKIKSRNDSE</sequence>
<gene>
    <name evidence="4" type="ORF">C2869_00050</name>
    <name evidence="5" type="ORF">C2869_07750</name>
</gene>
<evidence type="ECO:0000313" key="5">
    <source>
        <dbReference type="EMBL" id="AWB66332.1"/>
    </source>
</evidence>
<dbReference type="Gene3D" id="3.40.190.10">
    <property type="entry name" value="Periplasmic binding protein-like II"/>
    <property type="match status" value="1"/>
</dbReference>
<evidence type="ECO:0000256" key="2">
    <source>
        <dbReference type="ARBA" id="ARBA00022448"/>
    </source>
</evidence>
<dbReference type="GO" id="GO:0055052">
    <property type="term" value="C:ATP-binding cassette (ABC) transporter complex, substrate-binding subunit-containing"/>
    <property type="evidence" value="ECO:0007669"/>
    <property type="project" value="TreeGrafter"/>
</dbReference>
<evidence type="ECO:0000313" key="4">
    <source>
        <dbReference type="EMBL" id="AWB64929.1"/>
    </source>
</evidence>